<dbReference type="InterPro" id="IPR011050">
    <property type="entry name" value="Pectin_lyase_fold/virulence"/>
</dbReference>
<accession>G6FXI1</accession>
<comment type="caution">
    <text evidence="1">The sequence shown here is derived from an EMBL/GenBank/DDBJ whole genome shotgun (WGS) entry which is preliminary data.</text>
</comment>
<dbReference type="Gene3D" id="2.160.20.10">
    <property type="entry name" value="Single-stranded right-handed beta-helix, Pectin lyase-like"/>
    <property type="match status" value="1"/>
</dbReference>
<name>G6FXI1_9CYAN</name>
<evidence type="ECO:0000313" key="2">
    <source>
        <dbReference type="Proteomes" id="UP000004344"/>
    </source>
</evidence>
<dbReference type="Proteomes" id="UP000004344">
    <property type="component" value="Unassembled WGS sequence"/>
</dbReference>
<evidence type="ECO:0000313" key="1">
    <source>
        <dbReference type="EMBL" id="EHC10641.1"/>
    </source>
</evidence>
<protein>
    <submittedName>
        <fullName evidence="1">Filamentous hemagglutinin family outer membrane protein</fullName>
    </submittedName>
</protein>
<dbReference type="PATRIC" id="fig|741277.3.peg.2998"/>
<proteinExistence type="predicted"/>
<dbReference type="AlphaFoldDB" id="G6FXI1"/>
<dbReference type="EMBL" id="AGIZ01000011">
    <property type="protein sequence ID" value="EHC10641.1"/>
    <property type="molecule type" value="Genomic_DNA"/>
</dbReference>
<keyword evidence="2" id="KW-1185">Reference proteome</keyword>
<sequence length="509" mass="51688">MQFGENPAAINVQGQGHNLSVESQIFSPFTIGGDMGGDIDISAQQLTVQGGAGISTASFTNAAGGNVNMDVSGLMQVDGFAPFSPSALSFIGSSTFSSGKSGNVNISTGQLRVLNGARIGAGTFGTGSSGDMTINATQSVEVIGKEPSQSVGSLIGVSTLNSGKGGNLTINTPKLIVQDGGRVDSSTVASGSAGSVTINASEFVEVDGVSSLISAGANVESEITRQIFRLPPVPSGSSGDLIINTPQLKVTNHGEVTAKNEGTGNAGSVKINARSTFLDQGGKITAATASGEGGNIFLQTESLEMRHSSQISAEAGGSGNGGNITITGFSPADFVVLLEGSKITANAFQGRGGNISINTQALFVCPECQITASSQLGVDGEIEILTPDTSTNQEVLDLPQQITKPEEVVAQVCPAERKQGQSEFIITGRGGLPPRPSEPLSSEALLSFESSPSQATKISGAQITTKPNQAQQLPAMARGWYVNSKGTVILTAATPTPIPYGSGLSSLSC</sequence>
<dbReference type="RefSeq" id="WP_009458779.1">
    <property type="nucleotide sequence ID" value="NZ_AGIZ01000011.1"/>
</dbReference>
<dbReference type="SUPFAM" id="SSF51126">
    <property type="entry name" value="Pectin lyase-like"/>
    <property type="match status" value="3"/>
</dbReference>
<dbReference type="InterPro" id="IPR012334">
    <property type="entry name" value="Pectin_lyas_fold"/>
</dbReference>
<reference evidence="1 2" key="1">
    <citation type="submission" date="2011-09" db="EMBL/GenBank/DDBJ databases">
        <title>The draft genome of Fischerella sp. JSC-11.</title>
        <authorList>
            <consortium name="US DOE Joint Genome Institute (JGI-PGF)"/>
            <person name="Lucas S."/>
            <person name="Han J."/>
            <person name="Lapidus A."/>
            <person name="Cheng J.-F."/>
            <person name="Goodwin L."/>
            <person name="Pitluck S."/>
            <person name="Peters L."/>
            <person name="Land M.L."/>
            <person name="Hauser L."/>
            <person name="Sarkisova S."/>
            <person name="Bryant D.A."/>
            <person name="Brown I."/>
            <person name="Woyke T.J."/>
        </authorList>
    </citation>
    <scope>NUCLEOTIDE SEQUENCE [LARGE SCALE GENOMIC DNA]</scope>
    <source>
        <strain evidence="1 2">JSC-11</strain>
    </source>
</reference>
<gene>
    <name evidence="1" type="ORF">FJSC11DRAFT_3580</name>
</gene>
<organism evidence="1 2">
    <name type="scientific">Fischerella thermalis JSC-11</name>
    <dbReference type="NCBI Taxonomy" id="741277"/>
    <lineage>
        <taxon>Bacteria</taxon>
        <taxon>Bacillati</taxon>
        <taxon>Cyanobacteriota</taxon>
        <taxon>Cyanophyceae</taxon>
        <taxon>Nostocales</taxon>
        <taxon>Hapalosiphonaceae</taxon>
        <taxon>Fischerella</taxon>
    </lineage>
</organism>